<comment type="function">
    <text evidence="1 8">Involved in ribosome biogenesis, probably through modulation of rDNA transcription.</text>
</comment>
<keyword evidence="5 8" id="KW-0805">Transcription regulation</keyword>
<proteinExistence type="inferred from homology"/>
<comment type="subcellular location">
    <subcellularLocation>
        <location evidence="2 8">Nucleus</location>
        <location evidence="2 8">Nucleolus</location>
    </subcellularLocation>
</comment>
<evidence type="ECO:0000256" key="5">
    <source>
        <dbReference type="ARBA" id="ARBA00023015"/>
    </source>
</evidence>
<dbReference type="STRING" id="4909.A0A099NY08"/>
<evidence type="ECO:0000256" key="6">
    <source>
        <dbReference type="ARBA" id="ARBA00023163"/>
    </source>
</evidence>
<dbReference type="EMBL" id="CP028776">
    <property type="protein sequence ID" value="AWU77308.1"/>
    <property type="molecule type" value="Genomic_DNA"/>
</dbReference>
<sequence length="213" mass="24552">MFKNRSTKKKSLSTVDNLLSTYLQTSDKKISKSVKHNASSILESKAQSQKKRSKSEMKKFKLKERKLRNKNLKRNQILNEKIDMLTKLQNGDDKLINDLVARKIDALKRLDSITSDSDLQELQNDVLNLISKESTKDKLKNSNERDQLRARISKLDNFSEKVSRGYISVNGLTPGLAQPGDDSDSEEDDDNYNQETQESSQLRNFRDDFDDYN</sequence>
<accession>A0A099NY08</accession>
<feature type="region of interest" description="Disordered" evidence="9">
    <location>
        <begin position="34"/>
        <end position="58"/>
    </location>
</feature>
<dbReference type="HOGENOM" id="CLU_1294581_0_0_1"/>
<keyword evidence="13" id="KW-1185">Reference proteome</keyword>
<feature type="region of interest" description="Disordered" evidence="9">
    <location>
        <begin position="169"/>
        <end position="213"/>
    </location>
</feature>
<evidence type="ECO:0000256" key="3">
    <source>
        <dbReference type="ARBA" id="ARBA00007142"/>
    </source>
</evidence>
<dbReference type="InterPro" id="IPR031404">
    <property type="entry name" value="Rrt14"/>
</dbReference>
<reference evidence="11" key="2">
    <citation type="submission" date="2014-08" db="EMBL/GenBank/DDBJ databases">
        <title>Exploiting Issatchenkia orientalis SD108 for Succinic Acid Production.</title>
        <authorList>
            <person name="Xiao H."/>
            <person name="Shao Z."/>
            <person name="Jiang Y."/>
            <person name="Dole S."/>
            <person name="Zhao H."/>
        </authorList>
    </citation>
    <scope>NUCLEOTIDE SEQUENCE [LARGE SCALE GENOMIC DNA]</scope>
    <source>
        <strain evidence="11">SD108</strain>
    </source>
</reference>
<gene>
    <name evidence="8" type="primary">RRT14</name>
    <name evidence="10" type="ORF">C5L36_0D00470</name>
    <name evidence="11" type="ORF">JL09_g3077</name>
</gene>
<evidence type="ECO:0000256" key="1">
    <source>
        <dbReference type="ARBA" id="ARBA00002711"/>
    </source>
</evidence>
<name>A0A099NY08_PICKU</name>
<dbReference type="AlphaFoldDB" id="A0A099NY08"/>
<evidence type="ECO:0000256" key="8">
    <source>
        <dbReference type="RuleBase" id="RU362137"/>
    </source>
</evidence>
<evidence type="ECO:0000313" key="11">
    <source>
        <dbReference type="EMBL" id="KGK37723.1"/>
    </source>
</evidence>
<evidence type="ECO:0000256" key="7">
    <source>
        <dbReference type="ARBA" id="ARBA00023242"/>
    </source>
</evidence>
<comment type="similarity">
    <text evidence="3 8">Belongs to the RRT14 family.</text>
</comment>
<dbReference type="OrthoDB" id="3995953at2759"/>
<evidence type="ECO:0000313" key="10">
    <source>
        <dbReference type="EMBL" id="AWU77308.1"/>
    </source>
</evidence>
<protein>
    <recommendedName>
        <fullName evidence="4 8">Regulator of rDNA transcription 14</fullName>
    </recommendedName>
</protein>
<keyword evidence="6 8" id="KW-0804">Transcription</keyword>
<evidence type="ECO:0000256" key="2">
    <source>
        <dbReference type="ARBA" id="ARBA00004604"/>
    </source>
</evidence>
<dbReference type="EMBL" id="JQFK01000030">
    <property type="protein sequence ID" value="KGK37723.1"/>
    <property type="molecule type" value="Genomic_DNA"/>
</dbReference>
<dbReference type="GO" id="GO:0005730">
    <property type="term" value="C:nucleolus"/>
    <property type="evidence" value="ECO:0007669"/>
    <property type="project" value="UniProtKB-SubCell"/>
</dbReference>
<feature type="compositionally biased region" description="Acidic residues" evidence="9">
    <location>
        <begin position="181"/>
        <end position="192"/>
    </location>
</feature>
<dbReference type="Proteomes" id="UP000029867">
    <property type="component" value="Unassembled WGS sequence"/>
</dbReference>
<evidence type="ECO:0000313" key="13">
    <source>
        <dbReference type="Proteomes" id="UP000249293"/>
    </source>
</evidence>
<reference evidence="10 13" key="3">
    <citation type="submission" date="2018-06" db="EMBL/GenBank/DDBJ databases">
        <title>Population genomics shows no distinction between pathogenic Candida krusei and environmental Pichia kudriavzevii: One species, four names.</title>
        <authorList>
            <person name="Douglass A.P."/>
            <person name="Offei B."/>
            <person name="Braun-Galleani S."/>
            <person name="Coughlan A.Y."/>
            <person name="Martos A."/>
            <person name="Ortiz-Merino R.A."/>
            <person name="Byrne K.P."/>
            <person name="Wolfe K.H."/>
        </authorList>
    </citation>
    <scope>NUCLEOTIDE SEQUENCE [LARGE SCALE GENOMIC DNA]</scope>
    <source>
        <strain evidence="10 13">CBS573</strain>
    </source>
</reference>
<feature type="compositionally biased region" description="Polar residues" evidence="9">
    <location>
        <begin position="193"/>
        <end position="203"/>
    </location>
</feature>
<dbReference type="VEuPathDB" id="FungiDB:C5L36_0D00470"/>
<keyword evidence="7 8" id="KW-0539">Nucleus</keyword>
<dbReference type="Proteomes" id="UP000249293">
    <property type="component" value="Chromosome 4"/>
</dbReference>
<organism evidence="11 12">
    <name type="scientific">Pichia kudriavzevii</name>
    <name type="common">Yeast</name>
    <name type="synonym">Issatchenkia orientalis</name>
    <dbReference type="NCBI Taxonomy" id="4909"/>
    <lineage>
        <taxon>Eukaryota</taxon>
        <taxon>Fungi</taxon>
        <taxon>Dikarya</taxon>
        <taxon>Ascomycota</taxon>
        <taxon>Saccharomycotina</taxon>
        <taxon>Pichiomycetes</taxon>
        <taxon>Pichiales</taxon>
        <taxon>Pichiaceae</taxon>
        <taxon>Pichia</taxon>
    </lineage>
</organism>
<reference evidence="12" key="1">
    <citation type="journal article" date="2014" name="Microb. Cell Fact.">
        <title>Exploiting Issatchenkia orientalis SD108 for succinic acid production.</title>
        <authorList>
            <person name="Xiao H."/>
            <person name="Shao Z."/>
            <person name="Jiang Y."/>
            <person name="Dole S."/>
            <person name="Zhao H."/>
        </authorList>
    </citation>
    <scope>NUCLEOTIDE SEQUENCE [LARGE SCALE GENOMIC DNA]</scope>
    <source>
        <strain evidence="12">SD108</strain>
    </source>
</reference>
<evidence type="ECO:0000313" key="12">
    <source>
        <dbReference type="Proteomes" id="UP000029867"/>
    </source>
</evidence>
<dbReference type="Pfam" id="PF17075">
    <property type="entry name" value="RRT14"/>
    <property type="match status" value="1"/>
</dbReference>
<evidence type="ECO:0000256" key="4">
    <source>
        <dbReference type="ARBA" id="ARBA00014115"/>
    </source>
</evidence>
<evidence type="ECO:0000256" key="9">
    <source>
        <dbReference type="SAM" id="MobiDB-lite"/>
    </source>
</evidence>